<evidence type="ECO:0000313" key="6">
    <source>
        <dbReference type="Proteomes" id="UP000275267"/>
    </source>
</evidence>
<sequence>MVVAWGCCFLLAACARALRRLLQLPALLCCEAMVWALSFLAFPLRMLTAVDRERKASVKIKIGGLDHFVLGGLIGEMQAQMDDLVWVNRELEEKLQAALREQEAMDALLDEMEDENEDAFARIHALETQSSRFIGVELSYWQLKALRQENMRLNEHKGKSMWDKPPPPPAARHGSNEASEPEKKPTRIPRGEEEAVAMTQDAAASLKVKSADPASVLALTTAPAADDEQQAAKVAARRRSLFSLGMSLAVGAVAWSADAPCLPLLAGLFAVVGVSMRTVSRCCAVLRRGGPAADAVALLSLNWFLLGALTSPMLPGVAHAVVPRAGRALGPALTWAAPA</sequence>
<keyword evidence="3" id="KW-0812">Transmembrane</keyword>
<reference evidence="6" key="1">
    <citation type="journal article" date="2019" name="Nat. Commun.">
        <title>The genome of broomcorn millet.</title>
        <authorList>
            <person name="Zou C."/>
            <person name="Miki D."/>
            <person name="Li D."/>
            <person name="Tang Q."/>
            <person name="Xiao L."/>
            <person name="Rajput S."/>
            <person name="Deng P."/>
            <person name="Jia W."/>
            <person name="Huang R."/>
            <person name="Zhang M."/>
            <person name="Sun Y."/>
            <person name="Hu J."/>
            <person name="Fu X."/>
            <person name="Schnable P.S."/>
            <person name="Li F."/>
            <person name="Zhang H."/>
            <person name="Feng B."/>
            <person name="Zhu X."/>
            <person name="Liu R."/>
            <person name="Schnable J.C."/>
            <person name="Zhu J.-K."/>
            <person name="Zhang H."/>
        </authorList>
    </citation>
    <scope>NUCLEOTIDE SEQUENCE [LARGE SCALE GENOMIC DNA]</scope>
</reference>
<keyword evidence="3" id="KW-0472">Membrane</keyword>
<dbReference type="AlphaFoldDB" id="A0A3L6PTL8"/>
<keyword evidence="1" id="KW-0175">Coiled coil</keyword>
<dbReference type="EMBL" id="PQIB02000016">
    <property type="protein sequence ID" value="RLM61995.1"/>
    <property type="molecule type" value="Genomic_DNA"/>
</dbReference>
<dbReference type="PANTHER" id="PTHR36073">
    <property type="match status" value="1"/>
</dbReference>
<organism evidence="5 6">
    <name type="scientific">Panicum miliaceum</name>
    <name type="common">Proso millet</name>
    <name type="synonym">Broomcorn millet</name>
    <dbReference type="NCBI Taxonomy" id="4540"/>
    <lineage>
        <taxon>Eukaryota</taxon>
        <taxon>Viridiplantae</taxon>
        <taxon>Streptophyta</taxon>
        <taxon>Embryophyta</taxon>
        <taxon>Tracheophyta</taxon>
        <taxon>Spermatophyta</taxon>
        <taxon>Magnoliopsida</taxon>
        <taxon>Liliopsida</taxon>
        <taxon>Poales</taxon>
        <taxon>Poaceae</taxon>
        <taxon>PACMAD clade</taxon>
        <taxon>Panicoideae</taxon>
        <taxon>Panicodae</taxon>
        <taxon>Paniceae</taxon>
        <taxon>Panicinae</taxon>
        <taxon>Panicum</taxon>
        <taxon>Panicum sect. Panicum</taxon>
    </lineage>
</organism>
<feature type="chain" id="PRO_5018011642" evidence="4">
    <location>
        <begin position="18"/>
        <end position="339"/>
    </location>
</feature>
<evidence type="ECO:0000256" key="4">
    <source>
        <dbReference type="SAM" id="SignalP"/>
    </source>
</evidence>
<feature type="signal peptide" evidence="4">
    <location>
        <begin position="1"/>
        <end position="17"/>
    </location>
</feature>
<evidence type="ECO:0000256" key="1">
    <source>
        <dbReference type="SAM" id="Coils"/>
    </source>
</evidence>
<dbReference type="Proteomes" id="UP000275267">
    <property type="component" value="Unassembled WGS sequence"/>
</dbReference>
<feature type="transmembrane region" description="Helical" evidence="3">
    <location>
        <begin position="292"/>
        <end position="314"/>
    </location>
</feature>
<evidence type="ECO:0000313" key="5">
    <source>
        <dbReference type="EMBL" id="RLM61995.1"/>
    </source>
</evidence>
<proteinExistence type="predicted"/>
<protein>
    <submittedName>
        <fullName evidence="5">Uncharacterized protein</fullName>
    </submittedName>
</protein>
<evidence type="ECO:0000256" key="2">
    <source>
        <dbReference type="SAM" id="MobiDB-lite"/>
    </source>
</evidence>
<keyword evidence="3" id="KW-1133">Transmembrane helix</keyword>
<feature type="coiled-coil region" evidence="1">
    <location>
        <begin position="74"/>
        <end position="129"/>
    </location>
</feature>
<evidence type="ECO:0000256" key="3">
    <source>
        <dbReference type="SAM" id="Phobius"/>
    </source>
</evidence>
<accession>A0A3L6PTL8</accession>
<keyword evidence="4" id="KW-0732">Signal</keyword>
<dbReference type="PANTHER" id="PTHR36073:SF1">
    <property type="entry name" value="OS01G0962100 PROTEIN"/>
    <property type="match status" value="1"/>
</dbReference>
<feature type="region of interest" description="Disordered" evidence="2">
    <location>
        <begin position="156"/>
        <end position="190"/>
    </location>
</feature>
<keyword evidence="6" id="KW-1185">Reference proteome</keyword>
<feature type="compositionally biased region" description="Basic and acidic residues" evidence="2">
    <location>
        <begin position="180"/>
        <end position="190"/>
    </location>
</feature>
<feature type="transmembrane region" description="Helical" evidence="3">
    <location>
        <begin position="263"/>
        <end position="280"/>
    </location>
</feature>
<gene>
    <name evidence="5" type="ORF">C2845_PM14G12160</name>
</gene>
<dbReference type="OrthoDB" id="1937632at2759"/>
<comment type="caution">
    <text evidence="5">The sequence shown here is derived from an EMBL/GenBank/DDBJ whole genome shotgun (WGS) entry which is preliminary data.</text>
</comment>
<name>A0A3L6PTL8_PANMI</name>
<dbReference type="STRING" id="4540.A0A3L6PTL8"/>